<keyword evidence="2" id="KW-1133">Transmembrane helix</keyword>
<reference evidence="4" key="2">
    <citation type="submission" date="2009-11" db="EMBL/GenBank/DDBJ databases">
        <title>The Genome Sequence of Allomyces macrogynus strain ATCC 38327.</title>
        <authorList>
            <consortium name="The Broad Institute Genome Sequencing Platform"/>
            <person name="Russ C."/>
            <person name="Cuomo C."/>
            <person name="Shea T."/>
            <person name="Young S.K."/>
            <person name="Zeng Q."/>
            <person name="Koehrsen M."/>
            <person name="Haas B."/>
            <person name="Borodovsky M."/>
            <person name="Guigo R."/>
            <person name="Alvarado L."/>
            <person name="Berlin A."/>
            <person name="Borenstein D."/>
            <person name="Chen Z."/>
            <person name="Engels R."/>
            <person name="Freedman E."/>
            <person name="Gellesch M."/>
            <person name="Goldberg J."/>
            <person name="Griggs A."/>
            <person name="Gujja S."/>
            <person name="Heiman D."/>
            <person name="Hepburn T."/>
            <person name="Howarth C."/>
            <person name="Jen D."/>
            <person name="Larson L."/>
            <person name="Lewis B."/>
            <person name="Mehta T."/>
            <person name="Park D."/>
            <person name="Pearson M."/>
            <person name="Roberts A."/>
            <person name="Saif S."/>
            <person name="Shenoy N."/>
            <person name="Sisk P."/>
            <person name="Stolte C."/>
            <person name="Sykes S."/>
            <person name="Walk T."/>
            <person name="White J."/>
            <person name="Yandava C."/>
            <person name="Burger G."/>
            <person name="Gray M.W."/>
            <person name="Holland P.W.H."/>
            <person name="King N."/>
            <person name="Lang F.B.F."/>
            <person name="Roger A.J."/>
            <person name="Ruiz-Trillo I."/>
            <person name="Lander E."/>
            <person name="Nusbaum C."/>
        </authorList>
    </citation>
    <scope>NUCLEOTIDE SEQUENCE [LARGE SCALE GENOMIC DNA]</scope>
    <source>
        <strain evidence="4">ATCC 38327</strain>
    </source>
</reference>
<feature type="compositionally biased region" description="Pro residues" evidence="1">
    <location>
        <begin position="242"/>
        <end position="252"/>
    </location>
</feature>
<feature type="compositionally biased region" description="Pro residues" evidence="1">
    <location>
        <begin position="401"/>
        <end position="413"/>
    </location>
</feature>
<protein>
    <submittedName>
        <fullName evidence="3">Uncharacterized protein</fullName>
    </submittedName>
</protein>
<feature type="compositionally biased region" description="Pro residues" evidence="1">
    <location>
        <begin position="306"/>
        <end position="319"/>
    </location>
</feature>
<reference evidence="3 4" key="1">
    <citation type="submission" date="2009-11" db="EMBL/GenBank/DDBJ databases">
        <title>Annotation of Allomyces macrogynus ATCC 38327.</title>
        <authorList>
            <consortium name="The Broad Institute Genome Sequencing Platform"/>
            <person name="Russ C."/>
            <person name="Cuomo C."/>
            <person name="Burger G."/>
            <person name="Gray M.W."/>
            <person name="Holland P.W.H."/>
            <person name="King N."/>
            <person name="Lang F.B.F."/>
            <person name="Roger A.J."/>
            <person name="Ruiz-Trillo I."/>
            <person name="Young S.K."/>
            <person name="Zeng Q."/>
            <person name="Gargeya S."/>
            <person name="Fitzgerald M."/>
            <person name="Haas B."/>
            <person name="Abouelleil A."/>
            <person name="Alvarado L."/>
            <person name="Arachchi H.M."/>
            <person name="Berlin A."/>
            <person name="Chapman S.B."/>
            <person name="Gearin G."/>
            <person name="Goldberg J."/>
            <person name="Griggs A."/>
            <person name="Gujja S."/>
            <person name="Hansen M."/>
            <person name="Heiman D."/>
            <person name="Howarth C."/>
            <person name="Larimer J."/>
            <person name="Lui A."/>
            <person name="MacDonald P.J.P."/>
            <person name="McCowen C."/>
            <person name="Montmayeur A."/>
            <person name="Murphy C."/>
            <person name="Neiman D."/>
            <person name="Pearson M."/>
            <person name="Priest M."/>
            <person name="Roberts A."/>
            <person name="Saif S."/>
            <person name="Shea T."/>
            <person name="Sisk P."/>
            <person name="Stolte C."/>
            <person name="Sykes S."/>
            <person name="Wortman J."/>
            <person name="Nusbaum C."/>
            <person name="Birren B."/>
        </authorList>
    </citation>
    <scope>NUCLEOTIDE SEQUENCE [LARGE SCALE GENOMIC DNA]</scope>
    <source>
        <strain evidence="3 4">ATCC 38327</strain>
    </source>
</reference>
<evidence type="ECO:0000256" key="1">
    <source>
        <dbReference type="SAM" id="MobiDB-lite"/>
    </source>
</evidence>
<keyword evidence="4" id="KW-1185">Reference proteome</keyword>
<proteinExistence type="predicted"/>
<keyword evidence="2" id="KW-0812">Transmembrane</keyword>
<sequence length="469" mass="47388">MAPYLSAFGCLALLAAAGGGLAYLLFTDKAMVGMLIPGAAAALALVGIVLVPLRRRQVNLAKKPYSDYVVSPALSWTLRLVLLLLLLIVAAAIYLALLQFAVLTPPPFISGANLLGESLYPSSGANAGKLTSGRLEIKVLTLALAAIALLALAAVFALPSPPNKEKHYEGQTGPKLPTAGATVAVQDSGELVLVPVGTSNKANEANDSKRNSTGSFGSPDPSKPHLAAPGFAPMNPYGSSPAAPPSLAPPYDPMAGGPYARPPGASPNGPGPMGPSSPWTAGNVPPPAGGPSPGASPYSAPSRYGAPPPPGPSYRPPPGTNYGANGRPGYGNSSGRGPAPPLGASPHDDATRGTFMSSNLYAESEAPYTPGSAPSPAPGSAGGYQDNTLRSDFSLRQYGQPPAPRAPPGPPAPAASAARFDHIAPRRQQAQTMYLSDEDDESEYGGPPPMPPAAATGGGPHAGMGMGRR</sequence>
<feature type="transmembrane region" description="Helical" evidence="2">
    <location>
        <begin position="74"/>
        <end position="97"/>
    </location>
</feature>
<name>A0A0L0RYN0_ALLM3</name>
<feature type="compositionally biased region" description="Gly residues" evidence="1">
    <location>
        <begin position="456"/>
        <end position="469"/>
    </location>
</feature>
<feature type="region of interest" description="Disordered" evidence="1">
    <location>
        <begin position="198"/>
        <end position="469"/>
    </location>
</feature>
<gene>
    <name evidence="3" type="ORF">AMAG_01345</name>
</gene>
<dbReference type="Proteomes" id="UP000054350">
    <property type="component" value="Unassembled WGS sequence"/>
</dbReference>
<evidence type="ECO:0000256" key="2">
    <source>
        <dbReference type="SAM" id="Phobius"/>
    </source>
</evidence>
<dbReference type="VEuPathDB" id="FungiDB:AMAG_01345"/>
<keyword evidence="2" id="KW-0472">Membrane</keyword>
<accession>A0A0L0RYN0</accession>
<feature type="transmembrane region" description="Helical" evidence="2">
    <location>
        <begin position="139"/>
        <end position="158"/>
    </location>
</feature>
<dbReference type="OrthoDB" id="5590209at2759"/>
<dbReference type="AlphaFoldDB" id="A0A0L0RYN0"/>
<dbReference type="EMBL" id="GG745329">
    <property type="protein sequence ID" value="KNE55453.1"/>
    <property type="molecule type" value="Genomic_DNA"/>
</dbReference>
<feature type="compositionally biased region" description="Low complexity" evidence="1">
    <location>
        <begin position="293"/>
        <end position="305"/>
    </location>
</feature>
<evidence type="ECO:0000313" key="4">
    <source>
        <dbReference type="Proteomes" id="UP000054350"/>
    </source>
</evidence>
<feature type="compositionally biased region" description="Pro residues" evidence="1">
    <location>
        <begin position="260"/>
        <end position="275"/>
    </location>
</feature>
<organism evidence="3 4">
    <name type="scientific">Allomyces macrogynus (strain ATCC 38327)</name>
    <name type="common">Allomyces javanicus var. macrogynus</name>
    <dbReference type="NCBI Taxonomy" id="578462"/>
    <lineage>
        <taxon>Eukaryota</taxon>
        <taxon>Fungi</taxon>
        <taxon>Fungi incertae sedis</taxon>
        <taxon>Blastocladiomycota</taxon>
        <taxon>Blastocladiomycetes</taxon>
        <taxon>Blastocladiales</taxon>
        <taxon>Blastocladiaceae</taxon>
        <taxon>Allomyces</taxon>
    </lineage>
</organism>
<evidence type="ECO:0000313" key="3">
    <source>
        <dbReference type="EMBL" id="KNE55453.1"/>
    </source>
</evidence>
<feature type="transmembrane region" description="Helical" evidence="2">
    <location>
        <begin position="32"/>
        <end position="53"/>
    </location>
</feature>